<gene>
    <name evidence="3" type="ORF">BS50DRAFT_105041</name>
</gene>
<dbReference type="STRING" id="1448308.A0A2T2NCJ5"/>
<keyword evidence="1" id="KW-1133">Transmembrane helix</keyword>
<dbReference type="PANTHER" id="PTHR35395:SF1">
    <property type="entry name" value="DUF6536 DOMAIN-CONTAINING PROTEIN"/>
    <property type="match status" value="1"/>
</dbReference>
<feature type="transmembrane region" description="Helical" evidence="1">
    <location>
        <begin position="430"/>
        <end position="447"/>
    </location>
</feature>
<dbReference type="OrthoDB" id="5429634at2759"/>
<feature type="transmembrane region" description="Helical" evidence="1">
    <location>
        <begin position="6"/>
        <end position="24"/>
    </location>
</feature>
<dbReference type="Pfam" id="PF20163">
    <property type="entry name" value="DUF6536"/>
    <property type="match status" value="1"/>
</dbReference>
<feature type="domain" description="DUF6536" evidence="2">
    <location>
        <begin position="2"/>
        <end position="103"/>
    </location>
</feature>
<accession>A0A2T2NCJ5</accession>
<dbReference type="Proteomes" id="UP000240883">
    <property type="component" value="Unassembled WGS sequence"/>
</dbReference>
<evidence type="ECO:0000313" key="3">
    <source>
        <dbReference type="EMBL" id="PSN63144.1"/>
    </source>
</evidence>
<keyword evidence="4" id="KW-1185">Reference proteome</keyword>
<feature type="transmembrane region" description="Helical" evidence="1">
    <location>
        <begin position="317"/>
        <end position="338"/>
    </location>
</feature>
<dbReference type="PANTHER" id="PTHR35395">
    <property type="entry name" value="DUF6536 DOMAIN-CONTAINING PROTEIN"/>
    <property type="match status" value="1"/>
</dbReference>
<keyword evidence="1" id="KW-0812">Transmembrane</keyword>
<evidence type="ECO:0000256" key="1">
    <source>
        <dbReference type="SAM" id="Phobius"/>
    </source>
</evidence>
<feature type="transmembrane region" description="Helical" evidence="1">
    <location>
        <begin position="63"/>
        <end position="85"/>
    </location>
</feature>
<sequence length="601" mass="66705">MTTGIHLLINLLSSILLGASNYCMQRLVAPTRGEVDKAHSQRVWLDIGMPSVKNLSRIGKGRLALWLLLALSSMPLHLVFNSAVFETIAANNVNFLIVGPEFFTDKNSWKADVGNNNILDGSTDNFITQLQNRVLDGKYMDRKLFRNLTGDECVRKYTGNFITEVGAGYGVPVADARTNLGMSPTNSLLLTNSASGGLVIQPYNGGPEYEYCLSEIVPLRCKVQFSLTILYWVIATNVAKIILMTITLWRLNEQTLVTIGDAVKSFLREPDPSTEDCCLMSRRNIKTVWNVPEARLNQRFEPGKRRPWFSACSLRRWLFSMFLYVGSLATAGAFTVVMRNSLKERGSYNSNGFGKVNIVLPFGDTSIIPFVLLANVPQAIVSFIYLTYNGLFTCMLANREWSRYAMKRAPLRVTVPTAAQRSTYFLQLPYLWSLPLMVASILLHWFVSQSIFLARIQVYRDGTPVNVVLDRLGMYHNLKMANGVFTGVGYSDRGLQAVIGWGAAMVLVILVVAIFFQYPKGLPLGGTNSAVISAACHVKYEDADEARKVEEDEDVSEKPLKWGVTIEGTRDKVGHCSFSAGEVGAPVVGCLYARTSKEKGD</sequence>
<dbReference type="AlphaFoldDB" id="A0A2T2NCJ5"/>
<keyword evidence="1" id="KW-0472">Membrane</keyword>
<proteinExistence type="predicted"/>
<reference evidence="3 4" key="1">
    <citation type="journal article" date="2018" name="Front. Microbiol.">
        <title>Genome-Wide Analysis of Corynespora cassiicola Leaf Fall Disease Putative Effectors.</title>
        <authorList>
            <person name="Lopez D."/>
            <person name="Ribeiro S."/>
            <person name="Label P."/>
            <person name="Fumanal B."/>
            <person name="Venisse J.S."/>
            <person name="Kohler A."/>
            <person name="de Oliveira R.R."/>
            <person name="Labutti K."/>
            <person name="Lipzen A."/>
            <person name="Lail K."/>
            <person name="Bauer D."/>
            <person name="Ohm R.A."/>
            <person name="Barry K.W."/>
            <person name="Spatafora J."/>
            <person name="Grigoriev I.V."/>
            <person name="Martin F.M."/>
            <person name="Pujade-Renaud V."/>
        </authorList>
    </citation>
    <scope>NUCLEOTIDE SEQUENCE [LARGE SCALE GENOMIC DNA]</scope>
    <source>
        <strain evidence="3 4">Philippines</strain>
    </source>
</reference>
<dbReference type="EMBL" id="KZ678140">
    <property type="protein sequence ID" value="PSN63144.1"/>
    <property type="molecule type" value="Genomic_DNA"/>
</dbReference>
<evidence type="ECO:0000259" key="2">
    <source>
        <dbReference type="Pfam" id="PF20163"/>
    </source>
</evidence>
<feature type="transmembrane region" description="Helical" evidence="1">
    <location>
        <begin position="498"/>
        <end position="516"/>
    </location>
</feature>
<feature type="transmembrane region" description="Helical" evidence="1">
    <location>
        <begin position="379"/>
        <end position="398"/>
    </location>
</feature>
<evidence type="ECO:0000313" key="4">
    <source>
        <dbReference type="Proteomes" id="UP000240883"/>
    </source>
</evidence>
<organism evidence="3 4">
    <name type="scientific">Corynespora cassiicola Philippines</name>
    <dbReference type="NCBI Taxonomy" id="1448308"/>
    <lineage>
        <taxon>Eukaryota</taxon>
        <taxon>Fungi</taxon>
        <taxon>Dikarya</taxon>
        <taxon>Ascomycota</taxon>
        <taxon>Pezizomycotina</taxon>
        <taxon>Dothideomycetes</taxon>
        <taxon>Pleosporomycetidae</taxon>
        <taxon>Pleosporales</taxon>
        <taxon>Corynesporascaceae</taxon>
        <taxon>Corynespora</taxon>
    </lineage>
</organism>
<feature type="transmembrane region" description="Helical" evidence="1">
    <location>
        <begin position="229"/>
        <end position="249"/>
    </location>
</feature>
<name>A0A2T2NCJ5_CORCC</name>
<protein>
    <recommendedName>
        <fullName evidence="2">DUF6536 domain-containing protein</fullName>
    </recommendedName>
</protein>
<dbReference type="InterPro" id="IPR046623">
    <property type="entry name" value="DUF6536"/>
</dbReference>